<evidence type="ECO:0000313" key="2">
    <source>
        <dbReference type="Proteomes" id="UP001198200"/>
    </source>
</evidence>
<reference evidence="1 2" key="1">
    <citation type="submission" date="2021-10" db="EMBL/GenBank/DDBJ databases">
        <title>Anaerobic single-cell dispensing facilitates the cultivation of human gut bacteria.</title>
        <authorList>
            <person name="Afrizal A."/>
        </authorList>
    </citation>
    <scope>NUCLEOTIDE SEQUENCE [LARGE SCALE GENOMIC DNA]</scope>
    <source>
        <strain evidence="1 2">CLA-AA-H224</strain>
    </source>
</reference>
<dbReference type="EMBL" id="JAJEQN010000024">
    <property type="protein sequence ID" value="MCC2221958.1"/>
    <property type="molecule type" value="Genomic_DNA"/>
</dbReference>
<evidence type="ECO:0000313" key="1">
    <source>
        <dbReference type="EMBL" id="MCC2221958.1"/>
    </source>
</evidence>
<accession>A0AAE3E477</accession>
<proteinExistence type="predicted"/>
<dbReference type="Proteomes" id="UP001198200">
    <property type="component" value="Unassembled WGS sequence"/>
</dbReference>
<organism evidence="1 2">
    <name type="scientific">Anthropogastromicrobium aceti</name>
    <dbReference type="NCBI Taxonomy" id="2981768"/>
    <lineage>
        <taxon>Bacteria</taxon>
        <taxon>Bacillati</taxon>
        <taxon>Bacillota</taxon>
        <taxon>Clostridia</taxon>
        <taxon>Lachnospirales</taxon>
        <taxon>Lachnospiraceae</taxon>
        <taxon>Anthropogastromicrobium</taxon>
    </lineage>
</organism>
<dbReference type="AlphaFoldDB" id="A0AAE3E477"/>
<protein>
    <submittedName>
        <fullName evidence="1">Uncharacterized protein</fullName>
    </submittedName>
</protein>
<name>A0AAE3E477_9FIRM</name>
<dbReference type="RefSeq" id="WP_308731929.1">
    <property type="nucleotide sequence ID" value="NZ_JAJEQN010000024.1"/>
</dbReference>
<gene>
    <name evidence="1" type="ORF">LKD48_09975</name>
</gene>
<sequence>MAREKLFYGVLCGALIATVSVKAASTYSYVTISKGQSSVQSEAVGVSTSAKYFALNKSTSSGALDVRAYACWVGWPYTLEYSASLQPGDSVTHYEPQDKNSSFYVKLVGNGLCDGSAYVEAK</sequence>
<comment type="caution">
    <text evidence="1">The sequence shown here is derived from an EMBL/GenBank/DDBJ whole genome shotgun (WGS) entry which is preliminary data.</text>
</comment>
<keyword evidence="2" id="KW-1185">Reference proteome</keyword>